<evidence type="ECO:0000313" key="3">
    <source>
        <dbReference type="Proteomes" id="UP000317982"/>
    </source>
</evidence>
<dbReference type="EMBL" id="VIRS01000006">
    <property type="protein sequence ID" value="TQS45081.1"/>
    <property type="molecule type" value="Genomic_DNA"/>
</dbReference>
<dbReference type="Proteomes" id="UP000317982">
    <property type="component" value="Unassembled WGS sequence"/>
</dbReference>
<dbReference type="AlphaFoldDB" id="A0A545AUY1"/>
<protein>
    <recommendedName>
        <fullName evidence="1">Transcription regulator HTH AraC- type ligand binding domain-containing protein</fullName>
    </recommendedName>
</protein>
<gene>
    <name evidence="2" type="ORF">FL583_11320</name>
</gene>
<evidence type="ECO:0000313" key="2">
    <source>
        <dbReference type="EMBL" id="TQS45081.1"/>
    </source>
</evidence>
<dbReference type="Pfam" id="PF14525">
    <property type="entry name" value="AraC_binding_2"/>
    <property type="match status" value="1"/>
</dbReference>
<organism evidence="2 3">
    <name type="scientific">Cryptosporangium phraense</name>
    <dbReference type="NCBI Taxonomy" id="2593070"/>
    <lineage>
        <taxon>Bacteria</taxon>
        <taxon>Bacillati</taxon>
        <taxon>Actinomycetota</taxon>
        <taxon>Actinomycetes</taxon>
        <taxon>Cryptosporangiales</taxon>
        <taxon>Cryptosporangiaceae</taxon>
        <taxon>Cryptosporangium</taxon>
    </lineage>
</organism>
<evidence type="ECO:0000259" key="1">
    <source>
        <dbReference type="Pfam" id="PF14525"/>
    </source>
</evidence>
<feature type="domain" description="Transcription regulator HTH AraC- type ligand binding" evidence="1">
    <location>
        <begin position="32"/>
        <end position="124"/>
    </location>
</feature>
<proteinExistence type="predicted"/>
<reference evidence="2 3" key="1">
    <citation type="submission" date="2019-07" db="EMBL/GenBank/DDBJ databases">
        <title>Cryptosporangium phraense sp. nov., isolated from plant litter.</title>
        <authorList>
            <person name="Suriyachadkun C."/>
        </authorList>
    </citation>
    <scope>NUCLEOTIDE SEQUENCE [LARGE SCALE GENOMIC DNA]</scope>
    <source>
        <strain evidence="2 3">A-T 5661</strain>
    </source>
</reference>
<dbReference type="RefSeq" id="WP_142704530.1">
    <property type="nucleotide sequence ID" value="NZ_VIRS01000006.1"/>
</dbReference>
<name>A0A545AUY1_9ACTN</name>
<comment type="caution">
    <text evidence="2">The sequence shown here is derived from an EMBL/GenBank/DDBJ whole genome shotgun (WGS) entry which is preliminary data.</text>
</comment>
<accession>A0A545AUY1</accession>
<dbReference type="OrthoDB" id="5464689at2"/>
<sequence>MELVDDMAQEAESVHAVHRFQVSTQQESQTEEFIRQMFVGNRLRFLSAPAGASFSADVAQAGELAVSRMRSSVDYSARTDPFDHFLFFSMGHGRLKMRNGRQESLVASGDVSFYPLDVPLEMDMLDIGALVVSRN</sequence>
<keyword evidence="3" id="KW-1185">Reference proteome</keyword>
<dbReference type="InterPro" id="IPR035418">
    <property type="entry name" value="AraC-bd_2"/>
</dbReference>
<dbReference type="InParanoid" id="A0A545AUY1"/>